<dbReference type="Proteomes" id="UP000228934">
    <property type="component" value="Unassembled WGS sequence"/>
</dbReference>
<evidence type="ECO:0008006" key="4">
    <source>
        <dbReference type="Google" id="ProtNLM"/>
    </source>
</evidence>
<evidence type="ECO:0000256" key="1">
    <source>
        <dbReference type="SAM" id="MobiDB-lite"/>
    </source>
</evidence>
<proteinExistence type="predicted"/>
<protein>
    <recommendedName>
        <fullName evidence="4">BED-type domain-containing protein</fullName>
    </recommendedName>
</protein>
<reference evidence="3" key="1">
    <citation type="journal article" date="2017" name="Nat. Commun.">
        <title>The North American bullfrog draft genome provides insight into hormonal regulation of long noncoding RNA.</title>
        <authorList>
            <person name="Hammond S.A."/>
            <person name="Warren R.L."/>
            <person name="Vandervalk B.P."/>
            <person name="Kucuk E."/>
            <person name="Khan H."/>
            <person name="Gibb E.A."/>
            <person name="Pandoh P."/>
            <person name="Kirk H."/>
            <person name="Zhao Y."/>
            <person name="Jones M."/>
            <person name="Mungall A.J."/>
            <person name="Coope R."/>
            <person name="Pleasance S."/>
            <person name="Moore R.A."/>
            <person name="Holt R.A."/>
            <person name="Round J.M."/>
            <person name="Ohora S."/>
            <person name="Walle B.V."/>
            <person name="Veldhoen N."/>
            <person name="Helbing C.C."/>
            <person name="Birol I."/>
        </authorList>
    </citation>
    <scope>NUCLEOTIDE SEQUENCE [LARGE SCALE GENOMIC DNA]</scope>
</reference>
<name>A0A2G9R6G5_AQUCT</name>
<organism evidence="2 3">
    <name type="scientific">Aquarana catesbeiana</name>
    <name type="common">American bullfrog</name>
    <name type="synonym">Rana catesbeiana</name>
    <dbReference type="NCBI Taxonomy" id="8400"/>
    <lineage>
        <taxon>Eukaryota</taxon>
        <taxon>Metazoa</taxon>
        <taxon>Chordata</taxon>
        <taxon>Craniata</taxon>
        <taxon>Vertebrata</taxon>
        <taxon>Euteleostomi</taxon>
        <taxon>Amphibia</taxon>
        <taxon>Batrachia</taxon>
        <taxon>Anura</taxon>
        <taxon>Neobatrachia</taxon>
        <taxon>Ranoidea</taxon>
        <taxon>Ranidae</taxon>
        <taxon>Aquarana</taxon>
    </lineage>
</organism>
<sequence>MLRTTRLCKLCGVTYNTTNLKRHLRTTHPENHTKIQKTSNDGPSQASDSAQPRQTIFTAFLGASKYKIDSKEQHAKEEAIAR</sequence>
<dbReference type="SUPFAM" id="SSF57667">
    <property type="entry name" value="beta-beta-alpha zinc fingers"/>
    <property type="match status" value="1"/>
</dbReference>
<evidence type="ECO:0000313" key="2">
    <source>
        <dbReference type="EMBL" id="PIO23466.1"/>
    </source>
</evidence>
<accession>A0A2G9R6G5</accession>
<dbReference type="InterPro" id="IPR036236">
    <property type="entry name" value="Znf_C2H2_sf"/>
</dbReference>
<evidence type="ECO:0000313" key="3">
    <source>
        <dbReference type="Proteomes" id="UP000228934"/>
    </source>
</evidence>
<dbReference type="AlphaFoldDB" id="A0A2G9R6G5"/>
<gene>
    <name evidence="2" type="ORF">AB205_0086370</name>
</gene>
<feature type="region of interest" description="Disordered" evidence="1">
    <location>
        <begin position="24"/>
        <end position="53"/>
    </location>
</feature>
<keyword evidence="3" id="KW-1185">Reference proteome</keyword>
<feature type="compositionally biased region" description="Polar residues" evidence="1">
    <location>
        <begin position="36"/>
        <end position="53"/>
    </location>
</feature>
<dbReference type="EMBL" id="KV965869">
    <property type="protein sequence ID" value="PIO23466.1"/>
    <property type="molecule type" value="Genomic_DNA"/>
</dbReference>